<proteinExistence type="predicted"/>
<reference evidence="1" key="1">
    <citation type="submission" date="2015-04" db="EMBL/GenBank/DDBJ databases">
        <title>The Genome Sequence of Fusobacterium phage Funu2.</title>
        <authorList>
            <consortium name="The Broad Institute Genomics Platform"/>
            <person name="Earl A."/>
            <person name="Allen-Vercoe E."/>
            <person name="Daigneault M."/>
            <person name="Young S."/>
            <person name="Zeng Q."/>
            <person name="Gargeya S."/>
            <person name="Fitzgerald M."/>
            <person name="Abouelleil A."/>
            <person name="Alvarado L."/>
            <person name="Chapman S."/>
            <person name="Gainer-Dewar J."/>
            <person name="Goldberg J."/>
            <person name="Griggs A."/>
            <person name="Gujja S."/>
            <person name="Hansen M."/>
            <person name="Howarth C."/>
            <person name="Imamovic A."/>
            <person name="Ireland A."/>
            <person name="Larimer J."/>
            <person name="McCowan C."/>
            <person name="Murphy C."/>
            <person name="Pearson M."/>
            <person name="Poon T."/>
            <person name="Priest M."/>
            <person name="Roberts A."/>
            <person name="Saif S."/>
            <person name="Shea T."/>
            <person name="Sykes S."/>
            <person name="Wortman J."/>
            <person name="Nusbaum C."/>
            <person name="Birren B."/>
        </authorList>
    </citation>
    <scope>NUCLEOTIDE SEQUENCE</scope>
</reference>
<name>A0A0E3U2P5_9CAUD</name>
<gene>
    <name evidence="1" type="ORF">HMPREF1994_00001</name>
</gene>
<sequence length="32" mass="3802">LLVGYVKKEGVFHLKNGIIKIKKRRIYNEKIC</sequence>
<feature type="non-terminal residue" evidence="1">
    <location>
        <position position="1"/>
    </location>
</feature>
<protein>
    <submittedName>
        <fullName evidence="1">Uncharacterized protein</fullName>
    </submittedName>
</protein>
<organism evidence="1">
    <name type="scientific">Fusobacterium phage Funu2</name>
    <dbReference type="NCBI Taxonomy" id="1640978"/>
    <lineage>
        <taxon>Viruses</taxon>
        <taxon>Duplodnaviria</taxon>
        <taxon>Heunggongvirae</taxon>
        <taxon>Uroviricota</taxon>
        <taxon>Caudoviricetes</taxon>
    </lineage>
</organism>
<accession>A0A0E3U2P5</accession>
<dbReference type="EMBL" id="KR131711">
    <property type="protein sequence ID" value="AKC57560.1"/>
    <property type="molecule type" value="Genomic_DNA"/>
</dbReference>
<evidence type="ECO:0000313" key="1">
    <source>
        <dbReference type="EMBL" id="AKC57560.1"/>
    </source>
</evidence>